<dbReference type="Pfam" id="PF00400">
    <property type="entry name" value="WD40"/>
    <property type="match status" value="7"/>
</dbReference>
<dbReference type="PROSITE" id="PS00678">
    <property type="entry name" value="WD_REPEATS_1"/>
    <property type="match status" value="3"/>
</dbReference>
<dbReference type="InterPro" id="IPR011009">
    <property type="entry name" value="Kinase-like_dom_sf"/>
</dbReference>
<dbReference type="Proteomes" id="UP001384579">
    <property type="component" value="Unassembled WGS sequence"/>
</dbReference>
<sequence>MSYCINSHCPHPQNLDRATVCKSCGSNLLLKGRYRVFHTLGESLTTRTFLAVDEDQPSQPRCVIQQFFEAETVADGQKLRNPTFRAPDWALDELGKHPQIPKLLASFELDSRQYLVQEYIEGRNLATQLLEKGVFKEIHIWYILSELLPVLQFVHDHQLIHRDIKPSNIIHRKSSQAVPTLGEKENLGGLVLVDFGSAIATNSGPLKRATATGAAEYAAPEQIQGQAIPSSDIYSLGITCIHLLTGMSPFDLFDIKADSWAWRHYLKVPVSARLGCILDRMVQRETSKRYPTASAILQDIKHGPASMDLILSQPQWTLGAWAGAVVGLLSLVLGSRFQSPQPQAFTYQEPATIPEIRFNPPPMSDFQPQTSPEPAAVRTLTTLDKNPVWAVAVTPNGRAIVSGNNDGTIRLLHKRHGKVIKVLGGHSGPVWSVAVSPDGRTIASGGADNTIKLWNIYTGKLIRSWEGHKDGVFSVAFSPDGTVIASVGKDKTLKLWQVDDAVELEAFKGLSDQVQSVAFSPDRQTLATGNSDGIIKLWNCQTGELKQTLIGHSDAVWSLAISPDGQTLASGSWDKTAKLWDISPNHESPLPGDSQLPNFTDNSDRLESHDFSWNIKVSHDSLQPKGSLLRTLIGHADRIQSLAFSPNGDKLASSDLSGIIKLWQTNTGEMTGTLKGHATWVELAFNPQDQTLVSGSFDDTIKVWRLSP</sequence>
<evidence type="ECO:0000313" key="5">
    <source>
        <dbReference type="EMBL" id="MEK0183851.1"/>
    </source>
</evidence>
<dbReference type="PRINTS" id="PR00320">
    <property type="entry name" value="GPROTEINBRPT"/>
</dbReference>
<dbReference type="SUPFAM" id="SSF50978">
    <property type="entry name" value="WD40 repeat-like"/>
    <property type="match status" value="1"/>
</dbReference>
<reference evidence="5 6" key="1">
    <citation type="journal article" date="2020" name="Harmful Algae">
        <title>Molecular and morphological characterization of a novel dihydroanatoxin-a producing Microcoleus species (cyanobacteria) from the Russian River, California, USA.</title>
        <authorList>
            <person name="Conklin K.Y."/>
            <person name="Stancheva R."/>
            <person name="Otten T.G."/>
            <person name="Fadness R."/>
            <person name="Boyer G.L."/>
            <person name="Read B."/>
            <person name="Zhang X."/>
            <person name="Sheath R.G."/>
        </authorList>
    </citation>
    <scope>NUCLEOTIDE SEQUENCE [LARGE SCALE GENOMIC DNA]</scope>
    <source>
        <strain evidence="5 6">PTRS2</strain>
    </source>
</reference>
<dbReference type="InterPro" id="IPR050505">
    <property type="entry name" value="WDR55/POC1"/>
</dbReference>
<dbReference type="Pfam" id="PF00069">
    <property type="entry name" value="Pkinase"/>
    <property type="match status" value="1"/>
</dbReference>
<dbReference type="InterPro" id="IPR015943">
    <property type="entry name" value="WD40/YVTN_repeat-like_dom_sf"/>
</dbReference>
<keyword evidence="1 3" id="KW-0853">WD repeat</keyword>
<feature type="repeat" description="WD" evidence="3">
    <location>
        <begin position="632"/>
        <end position="673"/>
    </location>
</feature>
<feature type="repeat" description="WD" evidence="3">
    <location>
        <begin position="381"/>
        <end position="422"/>
    </location>
</feature>
<dbReference type="PROSITE" id="PS50082">
    <property type="entry name" value="WD_REPEATS_2"/>
    <property type="match status" value="7"/>
</dbReference>
<dbReference type="PANTHER" id="PTHR44019">
    <property type="entry name" value="WD REPEAT-CONTAINING PROTEIN 55"/>
    <property type="match status" value="1"/>
</dbReference>
<gene>
    <name evidence="5" type="ORF">WMG39_03205</name>
</gene>
<dbReference type="InterPro" id="IPR019775">
    <property type="entry name" value="WD40_repeat_CS"/>
</dbReference>
<evidence type="ECO:0000256" key="2">
    <source>
        <dbReference type="ARBA" id="ARBA00022737"/>
    </source>
</evidence>
<dbReference type="PROSITE" id="PS50011">
    <property type="entry name" value="PROTEIN_KINASE_DOM"/>
    <property type="match status" value="1"/>
</dbReference>
<dbReference type="GO" id="GO:0004674">
    <property type="term" value="F:protein serine/threonine kinase activity"/>
    <property type="evidence" value="ECO:0007669"/>
    <property type="project" value="UniProtKB-EC"/>
</dbReference>
<keyword evidence="6" id="KW-1185">Reference proteome</keyword>
<feature type="repeat" description="WD" evidence="3">
    <location>
        <begin position="423"/>
        <end position="464"/>
    </location>
</feature>
<dbReference type="NCBIfam" id="NF045510">
    <property type="entry name" value="4Cys_prefix_kin"/>
    <property type="match status" value="1"/>
</dbReference>
<feature type="repeat" description="WD" evidence="3">
    <location>
        <begin position="549"/>
        <end position="583"/>
    </location>
</feature>
<dbReference type="InterPro" id="IPR001680">
    <property type="entry name" value="WD40_rpt"/>
</dbReference>
<dbReference type="PANTHER" id="PTHR44019:SF8">
    <property type="entry name" value="POC1 CENTRIOLAR PROTEIN HOMOLOG"/>
    <property type="match status" value="1"/>
</dbReference>
<dbReference type="EMBL" id="JBBLXS010000023">
    <property type="protein sequence ID" value="MEK0183851.1"/>
    <property type="molecule type" value="Genomic_DNA"/>
</dbReference>
<dbReference type="InterPro" id="IPR020472">
    <property type="entry name" value="WD40_PAC1"/>
</dbReference>
<feature type="repeat" description="WD" evidence="3">
    <location>
        <begin position="507"/>
        <end position="548"/>
    </location>
</feature>
<evidence type="ECO:0000259" key="4">
    <source>
        <dbReference type="PROSITE" id="PS50011"/>
    </source>
</evidence>
<evidence type="ECO:0000256" key="3">
    <source>
        <dbReference type="PROSITE-ProRule" id="PRU00221"/>
    </source>
</evidence>
<dbReference type="PROSITE" id="PS50294">
    <property type="entry name" value="WD_REPEATS_REGION"/>
    <property type="match status" value="6"/>
</dbReference>
<dbReference type="EC" id="2.7.11.1" evidence="5"/>
<comment type="caution">
    <text evidence="5">The sequence shown here is derived from an EMBL/GenBank/DDBJ whole genome shotgun (WGS) entry which is preliminary data.</text>
</comment>
<proteinExistence type="predicted"/>
<feature type="repeat" description="WD" evidence="3">
    <location>
        <begin position="683"/>
        <end position="708"/>
    </location>
</feature>
<dbReference type="CDD" id="cd00200">
    <property type="entry name" value="WD40"/>
    <property type="match status" value="1"/>
</dbReference>
<dbReference type="InterPro" id="IPR036322">
    <property type="entry name" value="WD40_repeat_dom_sf"/>
</dbReference>
<dbReference type="Gene3D" id="1.10.510.10">
    <property type="entry name" value="Transferase(Phosphotransferase) domain 1"/>
    <property type="match status" value="1"/>
</dbReference>
<dbReference type="SMART" id="SM00320">
    <property type="entry name" value="WD40"/>
    <property type="match status" value="7"/>
</dbReference>
<evidence type="ECO:0000256" key="1">
    <source>
        <dbReference type="ARBA" id="ARBA00022574"/>
    </source>
</evidence>
<protein>
    <submittedName>
        <fullName evidence="5">Serine/threonine-protein kinase</fullName>
        <ecNumber evidence="5">2.7.11.1</ecNumber>
    </submittedName>
</protein>
<accession>A0ABU8YHK6</accession>
<evidence type="ECO:0000313" key="6">
    <source>
        <dbReference type="Proteomes" id="UP001384579"/>
    </source>
</evidence>
<name>A0ABU8YHK6_9CYAN</name>
<keyword evidence="5" id="KW-0808">Transferase</keyword>
<feature type="repeat" description="WD" evidence="3">
    <location>
        <begin position="465"/>
        <end position="506"/>
    </location>
</feature>
<keyword evidence="5" id="KW-0418">Kinase</keyword>
<dbReference type="RefSeq" id="WP_340517401.1">
    <property type="nucleotide sequence ID" value="NZ_JBBLXS010000023.1"/>
</dbReference>
<dbReference type="InterPro" id="IPR000719">
    <property type="entry name" value="Prot_kinase_dom"/>
</dbReference>
<dbReference type="SUPFAM" id="SSF56112">
    <property type="entry name" value="Protein kinase-like (PK-like)"/>
    <property type="match status" value="1"/>
</dbReference>
<dbReference type="SMART" id="SM00220">
    <property type="entry name" value="S_TKc"/>
    <property type="match status" value="1"/>
</dbReference>
<dbReference type="CDD" id="cd14014">
    <property type="entry name" value="STKc_PknB_like"/>
    <property type="match status" value="1"/>
</dbReference>
<feature type="domain" description="Protein kinase" evidence="4">
    <location>
        <begin position="34"/>
        <end position="305"/>
    </location>
</feature>
<dbReference type="Gene3D" id="2.130.10.10">
    <property type="entry name" value="YVTN repeat-like/Quinoprotein amine dehydrogenase"/>
    <property type="match status" value="3"/>
</dbReference>
<keyword evidence="2" id="KW-0677">Repeat</keyword>
<organism evidence="5 6">
    <name type="scientific">Microcoleus anatoxicus PTRS2</name>
    <dbReference type="NCBI Taxonomy" id="2705321"/>
    <lineage>
        <taxon>Bacteria</taxon>
        <taxon>Bacillati</taxon>
        <taxon>Cyanobacteriota</taxon>
        <taxon>Cyanophyceae</taxon>
        <taxon>Oscillatoriophycideae</taxon>
        <taxon>Oscillatoriales</taxon>
        <taxon>Microcoleaceae</taxon>
        <taxon>Microcoleus</taxon>
        <taxon>Microcoleus anatoxicus</taxon>
    </lineage>
</organism>